<organism evidence="2 3">
    <name type="scientific">Methanothermus fervidus (strain ATCC 43054 / DSM 2088 / JCM 10308 / V24 S)</name>
    <dbReference type="NCBI Taxonomy" id="523846"/>
    <lineage>
        <taxon>Archaea</taxon>
        <taxon>Methanobacteriati</taxon>
        <taxon>Methanobacteriota</taxon>
        <taxon>Methanomada group</taxon>
        <taxon>Methanobacteria</taxon>
        <taxon>Methanobacteriales</taxon>
        <taxon>Methanothermaceae</taxon>
        <taxon>Methanothermus</taxon>
    </lineage>
</organism>
<dbReference type="PANTHER" id="PTHR36566:SF1">
    <property type="entry name" value="PYRIDINIUM-3,5-BISTHIOCARBOXYLIC ACID MONONUCLEOTIDE NICKEL INSERTION PROTEIN"/>
    <property type="match status" value="1"/>
</dbReference>
<dbReference type="EMBL" id="CP002278">
    <property type="protein sequence ID" value="ADP77186.1"/>
    <property type="molecule type" value="Genomic_DNA"/>
</dbReference>
<dbReference type="OrthoDB" id="10691at2157"/>
<evidence type="ECO:0000313" key="3">
    <source>
        <dbReference type="Proteomes" id="UP000002315"/>
    </source>
</evidence>
<accession>E3GY04</accession>
<evidence type="ECO:0000313" key="2">
    <source>
        <dbReference type="EMBL" id="ADP77186.1"/>
    </source>
</evidence>
<dbReference type="PANTHER" id="PTHR36566">
    <property type="entry name" value="NICKEL INSERTION PROTEIN-RELATED"/>
    <property type="match status" value="1"/>
</dbReference>
<evidence type="ECO:0008006" key="4">
    <source>
        <dbReference type="Google" id="ProtNLM"/>
    </source>
</evidence>
<dbReference type="HOGENOM" id="CLU_028523_2_1_2"/>
<dbReference type="KEGG" id="mfv:Mfer_0384"/>
<reference evidence="2 3" key="1">
    <citation type="journal article" date="2010" name="Stand. Genomic Sci.">
        <title>Complete genome sequence of Methanothermus fervidus type strain (V24S).</title>
        <authorList>
            <person name="Anderson I."/>
            <person name="Djao O.D."/>
            <person name="Misra M."/>
            <person name="Chertkov O."/>
            <person name="Nolan M."/>
            <person name="Lucas S."/>
            <person name="Lapidus A."/>
            <person name="Del Rio T.G."/>
            <person name="Tice H."/>
            <person name="Cheng J.F."/>
            <person name="Tapia R."/>
            <person name="Han C."/>
            <person name="Goodwin L."/>
            <person name="Pitluck S."/>
            <person name="Liolios K."/>
            <person name="Ivanova N."/>
            <person name="Mavromatis K."/>
            <person name="Mikhailova N."/>
            <person name="Pati A."/>
            <person name="Brambilla E."/>
            <person name="Chen A."/>
            <person name="Palaniappan K."/>
            <person name="Land M."/>
            <person name="Hauser L."/>
            <person name="Chang Y.J."/>
            <person name="Jeffries C.D."/>
            <person name="Sikorski J."/>
            <person name="Spring S."/>
            <person name="Rohde M."/>
            <person name="Eichinger K."/>
            <person name="Huber H."/>
            <person name="Wirth R."/>
            <person name="Goker M."/>
            <person name="Detter J.C."/>
            <person name="Woyke T."/>
            <person name="Bristow J."/>
            <person name="Eisen J.A."/>
            <person name="Markowitz V."/>
            <person name="Hugenholtz P."/>
            <person name="Klenk H.P."/>
            <person name="Kyrpides N.C."/>
        </authorList>
    </citation>
    <scope>NUCLEOTIDE SEQUENCE [LARGE SCALE GENOMIC DNA]</scope>
    <source>
        <strain evidence="3">ATCC 43054 / DSM 2088 / JCM 10308 / V24 S</strain>
    </source>
</reference>
<keyword evidence="3" id="KW-1185">Reference proteome</keyword>
<dbReference type="NCBIfam" id="TIGR00299">
    <property type="entry name" value="nickel pincer cofactor biosynthesis protein LarC"/>
    <property type="match status" value="1"/>
</dbReference>
<name>E3GY04_METFV</name>
<dbReference type="Proteomes" id="UP000002315">
    <property type="component" value="Chromosome"/>
</dbReference>
<keyword evidence="1" id="KW-0533">Nickel</keyword>
<evidence type="ECO:0000256" key="1">
    <source>
        <dbReference type="ARBA" id="ARBA00022596"/>
    </source>
</evidence>
<dbReference type="Gene3D" id="3.10.20.300">
    <property type="entry name" value="mk0293 like domain"/>
    <property type="match status" value="1"/>
</dbReference>
<sequence>MTVVIDPRTAGISGNMVVGALVDIGANKKKVMKIMEETGSIFGDINVEITKTTKSGIKCTYVNVESKDYKKISYFELVDKLENLEISKRILKLAKSIFKEIALCEARIHNKSIKNIKFHNVGVTDIVADVFGAVYSYFSLGLDKEKIFGLPVALGTKTSYLTFELLKKIPTFEKSINNEISTPTGVALFKKMCDNFRKSLPLITIDKIGYGAGKHDLKVPNILKIFKGKMNYEEDNIALLETNIDHLSGEILGNIFETLINTGALDVSIIPCVMKKNRPGHILRVLCRPKDVDKISQKIFEETGTLGIRVFPHVHRYIIKRKKINLEIDVKGKRQANFKVSFLGSKILDARIEYEDAKRISKKTGLPLKDVMRIANEEFYRRYSNG</sequence>
<protein>
    <recommendedName>
        <fullName evidence="4">Nickel insertion protein</fullName>
    </recommendedName>
</protein>
<gene>
    <name evidence="2" type="ordered locus">Mfer_0384</name>
</gene>
<dbReference type="Pfam" id="PF01969">
    <property type="entry name" value="Ni_insertion"/>
    <property type="match status" value="1"/>
</dbReference>
<proteinExistence type="predicted"/>
<dbReference type="Gene3D" id="3.30.70.1380">
    <property type="entry name" value="Transcriptional regulatory protein pf0864 domain like"/>
    <property type="match status" value="1"/>
</dbReference>
<dbReference type="AlphaFoldDB" id="E3GY04"/>
<dbReference type="InterPro" id="IPR002822">
    <property type="entry name" value="Ni_insertion"/>
</dbReference>
<dbReference type="STRING" id="523846.Mfer_0384"/>